<reference evidence="2" key="1">
    <citation type="journal article" date="2023" name="Nat. Plants">
        <title>Single-cell RNA sequencing provides a high-resolution roadmap for understanding the multicellular compartmentation of specialized metabolism.</title>
        <authorList>
            <person name="Sun S."/>
            <person name="Shen X."/>
            <person name="Li Y."/>
            <person name="Li Y."/>
            <person name="Wang S."/>
            <person name="Li R."/>
            <person name="Zhang H."/>
            <person name="Shen G."/>
            <person name="Guo B."/>
            <person name="Wei J."/>
            <person name="Xu J."/>
            <person name="St-Pierre B."/>
            <person name="Chen S."/>
            <person name="Sun C."/>
        </authorList>
    </citation>
    <scope>NUCLEOTIDE SEQUENCE [LARGE SCALE GENOMIC DNA]</scope>
</reference>
<proteinExistence type="predicted"/>
<organism evidence="1 2">
    <name type="scientific">Catharanthus roseus</name>
    <name type="common">Madagascar periwinkle</name>
    <name type="synonym">Vinca rosea</name>
    <dbReference type="NCBI Taxonomy" id="4058"/>
    <lineage>
        <taxon>Eukaryota</taxon>
        <taxon>Viridiplantae</taxon>
        <taxon>Streptophyta</taxon>
        <taxon>Embryophyta</taxon>
        <taxon>Tracheophyta</taxon>
        <taxon>Spermatophyta</taxon>
        <taxon>Magnoliopsida</taxon>
        <taxon>eudicotyledons</taxon>
        <taxon>Gunneridae</taxon>
        <taxon>Pentapetalae</taxon>
        <taxon>asterids</taxon>
        <taxon>lamiids</taxon>
        <taxon>Gentianales</taxon>
        <taxon>Apocynaceae</taxon>
        <taxon>Rauvolfioideae</taxon>
        <taxon>Vinceae</taxon>
        <taxon>Catharanthinae</taxon>
        <taxon>Catharanthus</taxon>
    </lineage>
</organism>
<gene>
    <name evidence="1" type="ORF">M9H77_25439</name>
</gene>
<keyword evidence="2" id="KW-1185">Reference proteome</keyword>
<accession>A0ACC0A7S6</accession>
<sequence length="270" mass="29985">MADFSFLSDSDDERAVQELLSQAMDQAVLEQVAKVNCSSFSDSVLPDHLETRFQKLKSFPSAESKPKCSSTRRHSASSSSSLSMKANKDKSSSFLGKDEIFSPSKKSPDGKTDFEKNSESGFHSSPEIWKFSSSKKAPDVGKLKLPDGKIGLEVKIPSDSSSNSSDSTMDSLSPPPRSGCFWFSPKGVPRKKSKENSILNKSLEWENNDEILSDLSNFSAKKQQKLLKKAIKEEEKISREAEKIVKWAKQASARMEVSSIEDELSYESFK</sequence>
<dbReference type="EMBL" id="CM044706">
    <property type="protein sequence ID" value="KAI5656646.1"/>
    <property type="molecule type" value="Genomic_DNA"/>
</dbReference>
<protein>
    <submittedName>
        <fullName evidence="1">Uncharacterized protein</fullName>
    </submittedName>
</protein>
<evidence type="ECO:0000313" key="1">
    <source>
        <dbReference type="EMBL" id="KAI5656646.1"/>
    </source>
</evidence>
<comment type="caution">
    <text evidence="1">The sequence shown here is derived from an EMBL/GenBank/DDBJ whole genome shotgun (WGS) entry which is preliminary data.</text>
</comment>
<evidence type="ECO:0000313" key="2">
    <source>
        <dbReference type="Proteomes" id="UP001060085"/>
    </source>
</evidence>
<dbReference type="Proteomes" id="UP001060085">
    <property type="component" value="Linkage Group LG06"/>
</dbReference>
<name>A0ACC0A7S6_CATRO</name>